<dbReference type="PANTHER" id="PTHR47506:SF3">
    <property type="entry name" value="HTH-TYPE TRANSCRIPTIONAL REGULATOR LMRA"/>
    <property type="match status" value="1"/>
</dbReference>
<evidence type="ECO:0000313" key="6">
    <source>
        <dbReference type="EMBL" id="GAA5123690.1"/>
    </source>
</evidence>
<dbReference type="PROSITE" id="PS50977">
    <property type="entry name" value="HTH_TETR_2"/>
    <property type="match status" value="1"/>
</dbReference>
<dbReference type="PRINTS" id="PR00455">
    <property type="entry name" value="HTHTETR"/>
</dbReference>
<reference evidence="7" key="1">
    <citation type="journal article" date="2019" name="Int. J. Syst. Evol. Microbiol.">
        <title>The Global Catalogue of Microorganisms (GCM) 10K type strain sequencing project: providing services to taxonomists for standard genome sequencing and annotation.</title>
        <authorList>
            <consortium name="The Broad Institute Genomics Platform"/>
            <consortium name="The Broad Institute Genome Sequencing Center for Infectious Disease"/>
            <person name="Wu L."/>
            <person name="Ma J."/>
        </authorList>
    </citation>
    <scope>NUCLEOTIDE SEQUENCE [LARGE SCALE GENOMIC DNA]</scope>
    <source>
        <strain evidence="7">JCM 18302</strain>
    </source>
</reference>
<evidence type="ECO:0000256" key="1">
    <source>
        <dbReference type="ARBA" id="ARBA00023015"/>
    </source>
</evidence>
<evidence type="ECO:0000259" key="5">
    <source>
        <dbReference type="PROSITE" id="PS50977"/>
    </source>
</evidence>
<organism evidence="6 7">
    <name type="scientific">Pseudonocardia adelaidensis</name>
    <dbReference type="NCBI Taxonomy" id="648754"/>
    <lineage>
        <taxon>Bacteria</taxon>
        <taxon>Bacillati</taxon>
        <taxon>Actinomycetota</taxon>
        <taxon>Actinomycetes</taxon>
        <taxon>Pseudonocardiales</taxon>
        <taxon>Pseudonocardiaceae</taxon>
        <taxon>Pseudonocardia</taxon>
    </lineage>
</organism>
<dbReference type="Gene3D" id="1.10.357.10">
    <property type="entry name" value="Tetracycline Repressor, domain 2"/>
    <property type="match status" value="1"/>
</dbReference>
<protein>
    <submittedName>
        <fullName evidence="6">TetR/AcrR family transcriptional regulator</fullName>
    </submittedName>
</protein>
<keyword evidence="7" id="KW-1185">Reference proteome</keyword>
<dbReference type="PANTHER" id="PTHR47506">
    <property type="entry name" value="TRANSCRIPTIONAL REGULATORY PROTEIN"/>
    <property type="match status" value="1"/>
</dbReference>
<name>A0ABP9NLD4_9PSEU</name>
<evidence type="ECO:0000313" key="7">
    <source>
        <dbReference type="Proteomes" id="UP001500804"/>
    </source>
</evidence>
<sequence>MRAPARVGRRVEHVRLLKSVPTSTVSGERVPIGSIWVQTGYRVAMPAHARERLVAAAEELFYEEGIRAVGVERLLAVSGVGRASFYRHFPSKDDLILTMLRGYDERFREWLAAAVAEAGDDPAALFDALADRFDRSALRGCASIRTMIEFVDPGHPLHRAAVAHKEAVIADLDRWLAAAGRADHAELAAQFLLLIDGAIVSALRERGAAPAQRAKRMASALLAAQA</sequence>
<dbReference type="InterPro" id="IPR036271">
    <property type="entry name" value="Tet_transcr_reg_TetR-rel_C_sf"/>
</dbReference>
<accession>A0ABP9NLD4</accession>
<dbReference type="SUPFAM" id="SSF48498">
    <property type="entry name" value="Tetracyclin repressor-like, C-terminal domain"/>
    <property type="match status" value="1"/>
</dbReference>
<gene>
    <name evidence="6" type="ORF">GCM10023320_35760</name>
</gene>
<evidence type="ECO:0000256" key="3">
    <source>
        <dbReference type="ARBA" id="ARBA00023163"/>
    </source>
</evidence>
<evidence type="ECO:0000256" key="4">
    <source>
        <dbReference type="PROSITE-ProRule" id="PRU00335"/>
    </source>
</evidence>
<evidence type="ECO:0000256" key="2">
    <source>
        <dbReference type="ARBA" id="ARBA00023125"/>
    </source>
</evidence>
<dbReference type="InterPro" id="IPR001647">
    <property type="entry name" value="HTH_TetR"/>
</dbReference>
<dbReference type="Pfam" id="PF00440">
    <property type="entry name" value="TetR_N"/>
    <property type="match status" value="1"/>
</dbReference>
<dbReference type="InterPro" id="IPR009057">
    <property type="entry name" value="Homeodomain-like_sf"/>
</dbReference>
<dbReference type="SUPFAM" id="SSF46689">
    <property type="entry name" value="Homeodomain-like"/>
    <property type="match status" value="1"/>
</dbReference>
<feature type="domain" description="HTH tetR-type" evidence="5">
    <location>
        <begin position="47"/>
        <end position="107"/>
    </location>
</feature>
<keyword evidence="1" id="KW-0805">Transcription regulation</keyword>
<dbReference type="Proteomes" id="UP001500804">
    <property type="component" value="Unassembled WGS sequence"/>
</dbReference>
<dbReference type="EMBL" id="BAABJO010000012">
    <property type="protein sequence ID" value="GAA5123690.1"/>
    <property type="molecule type" value="Genomic_DNA"/>
</dbReference>
<keyword evidence="2 4" id="KW-0238">DNA-binding</keyword>
<keyword evidence="3" id="KW-0804">Transcription</keyword>
<comment type="caution">
    <text evidence="6">The sequence shown here is derived from an EMBL/GenBank/DDBJ whole genome shotgun (WGS) entry which is preliminary data.</text>
</comment>
<proteinExistence type="predicted"/>
<feature type="DNA-binding region" description="H-T-H motif" evidence="4">
    <location>
        <begin position="70"/>
        <end position="89"/>
    </location>
</feature>